<evidence type="ECO:0000256" key="2">
    <source>
        <dbReference type="SAM" id="Phobius"/>
    </source>
</evidence>
<evidence type="ECO:0000259" key="3">
    <source>
        <dbReference type="PROSITE" id="PS51184"/>
    </source>
</evidence>
<proteinExistence type="predicted"/>
<evidence type="ECO:0000313" key="4">
    <source>
        <dbReference type="Proteomes" id="UP000515163"/>
    </source>
</evidence>
<feature type="compositionally biased region" description="Acidic residues" evidence="1">
    <location>
        <begin position="704"/>
        <end position="713"/>
    </location>
</feature>
<dbReference type="Pfam" id="PF13360">
    <property type="entry name" value="PQQ_2"/>
    <property type="match status" value="3"/>
</dbReference>
<dbReference type="SUPFAM" id="SSF51430">
    <property type="entry name" value="NAD(P)-linked oxidoreductase"/>
    <property type="match status" value="1"/>
</dbReference>
<dbReference type="InterPro" id="IPR014710">
    <property type="entry name" value="RmlC-like_jellyroll"/>
</dbReference>
<name>A0A6P8I622_ACTTE</name>
<dbReference type="Gene3D" id="3.20.20.100">
    <property type="entry name" value="NADP-dependent oxidoreductase domain"/>
    <property type="match status" value="1"/>
</dbReference>
<dbReference type="InterPro" id="IPR036812">
    <property type="entry name" value="NAD(P)_OxRdtase_dom_sf"/>
</dbReference>
<dbReference type="PROSITE" id="PS00062">
    <property type="entry name" value="ALDOKETO_REDUCTASE_2"/>
    <property type="match status" value="1"/>
</dbReference>
<keyword evidence="4" id="KW-1185">Reference proteome</keyword>
<dbReference type="PROSITE" id="PS51184">
    <property type="entry name" value="JMJC"/>
    <property type="match status" value="1"/>
</dbReference>
<dbReference type="InterPro" id="IPR011047">
    <property type="entry name" value="Quinoprotein_ADH-like_sf"/>
</dbReference>
<accession>A0A6P8I622</accession>
<dbReference type="InterPro" id="IPR041667">
    <property type="entry name" value="Cupin_8"/>
</dbReference>
<dbReference type="PANTHER" id="PTHR43827:SF8">
    <property type="entry name" value="ALDO_KETO REDUCTASE FAMILY PROTEIN"/>
    <property type="match status" value="1"/>
</dbReference>
<dbReference type="SMART" id="SM00564">
    <property type="entry name" value="PQQ"/>
    <property type="match status" value="8"/>
</dbReference>
<dbReference type="PANTHER" id="PTHR43827">
    <property type="entry name" value="2,5-DIKETO-D-GLUCONIC ACID REDUCTASE"/>
    <property type="match status" value="1"/>
</dbReference>
<feature type="region of interest" description="Disordered" evidence="1">
    <location>
        <begin position="35"/>
        <end position="104"/>
    </location>
</feature>
<dbReference type="FunFam" id="3.20.20.100:FF:000064">
    <property type="entry name" value="Aldo-keto reductase 1a"/>
    <property type="match status" value="1"/>
</dbReference>
<reference evidence="5" key="1">
    <citation type="submission" date="2025-08" db="UniProtKB">
        <authorList>
            <consortium name="RefSeq"/>
        </authorList>
    </citation>
    <scope>IDENTIFICATION</scope>
    <source>
        <tissue evidence="5">Tentacle</tissue>
    </source>
</reference>
<dbReference type="PRINTS" id="PR00069">
    <property type="entry name" value="ALDKETRDTASE"/>
</dbReference>
<dbReference type="InterPro" id="IPR020471">
    <property type="entry name" value="AKR"/>
</dbReference>
<keyword evidence="2" id="KW-1133">Transmembrane helix</keyword>
<feature type="region of interest" description="Disordered" evidence="1">
    <location>
        <begin position="702"/>
        <end position="725"/>
    </location>
</feature>
<dbReference type="AlphaFoldDB" id="A0A6P8I622"/>
<dbReference type="InterPro" id="IPR002372">
    <property type="entry name" value="PQQ_rpt_dom"/>
</dbReference>
<gene>
    <name evidence="5" type="primary">LOC116298460</name>
</gene>
<dbReference type="GeneID" id="116298460"/>
<dbReference type="InterPro" id="IPR018170">
    <property type="entry name" value="Aldo/ket_reductase_CS"/>
</dbReference>
<organism evidence="4 5">
    <name type="scientific">Actinia tenebrosa</name>
    <name type="common">Australian red waratah sea anemone</name>
    <dbReference type="NCBI Taxonomy" id="6105"/>
    <lineage>
        <taxon>Eukaryota</taxon>
        <taxon>Metazoa</taxon>
        <taxon>Cnidaria</taxon>
        <taxon>Anthozoa</taxon>
        <taxon>Hexacorallia</taxon>
        <taxon>Actiniaria</taxon>
        <taxon>Actiniidae</taxon>
        <taxon>Actinia</taxon>
    </lineage>
</organism>
<feature type="domain" description="JmjC" evidence="3">
    <location>
        <begin position="207"/>
        <end position="364"/>
    </location>
</feature>
<dbReference type="Pfam" id="PF00248">
    <property type="entry name" value="Aldo_ket_red"/>
    <property type="match status" value="1"/>
</dbReference>
<evidence type="ECO:0000313" key="5">
    <source>
        <dbReference type="RefSeq" id="XP_031562806.1"/>
    </source>
</evidence>
<feature type="compositionally biased region" description="Basic and acidic residues" evidence="1">
    <location>
        <begin position="714"/>
        <end position="725"/>
    </location>
</feature>
<dbReference type="SMART" id="SM00558">
    <property type="entry name" value="JmjC"/>
    <property type="match status" value="1"/>
</dbReference>
<dbReference type="Gene3D" id="2.60.120.10">
    <property type="entry name" value="Jelly Rolls"/>
    <property type="match status" value="1"/>
</dbReference>
<dbReference type="KEGG" id="aten:116298460"/>
<dbReference type="Gene3D" id="2.130.10.10">
    <property type="entry name" value="YVTN repeat-like/Quinoprotein amine dehydrogenase"/>
    <property type="match status" value="2"/>
</dbReference>
<feature type="compositionally biased region" description="Basic and acidic residues" evidence="1">
    <location>
        <begin position="35"/>
        <end position="56"/>
    </location>
</feature>
<feature type="compositionally biased region" description="Polar residues" evidence="1">
    <location>
        <begin position="58"/>
        <end position="73"/>
    </location>
</feature>
<sequence>MAKSAYFTIAITVAGLALIAYFLLNDNLISNFTRKDNKSKEDKVLRSKSESSRDDTQQEQGRGQSTADNSKSNYEPIEDSTPQREVHSAETTPKKPPTGHLKKLGEHGAPIIEDFVEELDYVLNGKDFYQHFIRKRTPVVFRGGAKKWPAYLHWSNQTYLKMKYGDEQHDVEFTKKYENMPPVKKTMSLSEFFEIYKKEEVYLDSPIPHSAMTQDIVVPPCLQCQELLPGIQSIHLLYSSGGTSSSLHQDGYENLLTVFSGKKEVLLVHYENSEYLVRNLSKQKDRFYTGLAALDPEAVDLLAFPQLANMTFYKVTIHAGDILYIPQTWWHHVRSFESPNIAISLWFGIFKSDPNQETNAEEIESETMDPVKFIEQYGECVNKAPETIDCVSQNRPISEVFWPKENGDVELPKIPDPESWTVTLNSGYKMPIKGFGTAGLLKESEAATLVALNTGYRLIDTAQVDGYNETAVGCALKASGIPREEVFLVSKVVPRNMGYEDTIASVDQTLEKLQTSYVDLMLIHAPDCEKEDDGPFSCPEGYPRGTWRDCWKGLEELVKKGKVRSIGVSNFYVKDLKELMEIATIPPAVVQNFFTPFYHDKQTRKYCQENNIKYMGFSTLGNMYVREGFDVNPVLTDEGIKHIAQSYDASPAQVVLKWALESDVIVIPQSRNPNHIETNFHLHQIFLSDKDKEYFEKLDGKFEEEQESEVQEETTEKQEPELKKPVRNKDIIDKLDLRKKVNPEDATIYVSSDDQYIYALDAKTGELMWKYGTAEDGGSRCAFSPDESVVYCGTDDHYIRAFDRLDGTLLWKFKTEGAVVSSTGVGTDGTLYVGSLDGDMYAVNKDGSLKWKKHLGDQIWSSPALKDGGRVVFVGSMTDTTSNIFALKGETGESVWDLKTQGPVFSSPALNEDESVMFVCSFDANCYAFDSETGKIAWVFEGDGSFQSSPVLSKSTQTMYVASTEGNVFAVSTKNGKRVWKYQSKGEYFSSPFPAPNGLVYIGSGIGEILALNQSNGQLVWRYKTEMSHPIYSTPKMSKDGVLYVGGIDGYIYAFRSEDGQVVWKFKTNGPLAGTVRITEKHNMPTS</sequence>
<feature type="transmembrane region" description="Helical" evidence="2">
    <location>
        <begin position="5"/>
        <end position="24"/>
    </location>
</feature>
<dbReference type="InterPro" id="IPR018391">
    <property type="entry name" value="PQQ_b-propeller_rpt"/>
</dbReference>
<keyword evidence="2" id="KW-0812">Transmembrane</keyword>
<keyword evidence="2" id="KW-0472">Membrane</keyword>
<evidence type="ECO:0000256" key="1">
    <source>
        <dbReference type="SAM" id="MobiDB-lite"/>
    </source>
</evidence>
<dbReference type="OrthoDB" id="416253at2759"/>
<dbReference type="Proteomes" id="UP000515163">
    <property type="component" value="Unplaced"/>
</dbReference>
<dbReference type="InterPro" id="IPR023210">
    <property type="entry name" value="NADP_OxRdtase_dom"/>
</dbReference>
<dbReference type="Gene3D" id="2.40.10.480">
    <property type="match status" value="1"/>
</dbReference>
<dbReference type="SUPFAM" id="SSF50998">
    <property type="entry name" value="Quinoprotein alcohol dehydrogenase-like"/>
    <property type="match status" value="1"/>
</dbReference>
<dbReference type="CDD" id="cd19071">
    <property type="entry name" value="AKR_AKR1-5-like"/>
    <property type="match status" value="1"/>
</dbReference>
<dbReference type="InterPro" id="IPR003347">
    <property type="entry name" value="JmjC_dom"/>
</dbReference>
<dbReference type="InParanoid" id="A0A6P8I622"/>
<dbReference type="InterPro" id="IPR015943">
    <property type="entry name" value="WD40/YVTN_repeat-like_dom_sf"/>
</dbReference>
<dbReference type="GO" id="GO:0016491">
    <property type="term" value="F:oxidoreductase activity"/>
    <property type="evidence" value="ECO:0007669"/>
    <property type="project" value="InterPro"/>
</dbReference>
<dbReference type="SUPFAM" id="SSF51197">
    <property type="entry name" value="Clavaminate synthase-like"/>
    <property type="match status" value="1"/>
</dbReference>
<dbReference type="RefSeq" id="XP_031562806.1">
    <property type="nucleotide sequence ID" value="XM_031706946.1"/>
</dbReference>
<dbReference type="Pfam" id="PF13621">
    <property type="entry name" value="Cupin_8"/>
    <property type="match status" value="1"/>
</dbReference>
<protein>
    <submittedName>
        <fullName evidence="5">Uncharacterized protein LOC116298460 isoform X1</fullName>
    </submittedName>
</protein>